<evidence type="ECO:0000256" key="1">
    <source>
        <dbReference type="SAM" id="MobiDB-lite"/>
    </source>
</evidence>
<name>A0ABR2U5X9_9ROSI</name>
<organism evidence="2 3">
    <name type="scientific">Hibiscus sabdariffa</name>
    <name type="common">roselle</name>
    <dbReference type="NCBI Taxonomy" id="183260"/>
    <lineage>
        <taxon>Eukaryota</taxon>
        <taxon>Viridiplantae</taxon>
        <taxon>Streptophyta</taxon>
        <taxon>Embryophyta</taxon>
        <taxon>Tracheophyta</taxon>
        <taxon>Spermatophyta</taxon>
        <taxon>Magnoliopsida</taxon>
        <taxon>eudicotyledons</taxon>
        <taxon>Gunneridae</taxon>
        <taxon>Pentapetalae</taxon>
        <taxon>rosids</taxon>
        <taxon>malvids</taxon>
        <taxon>Malvales</taxon>
        <taxon>Malvaceae</taxon>
        <taxon>Malvoideae</taxon>
        <taxon>Hibiscus</taxon>
    </lineage>
</organism>
<evidence type="ECO:0000313" key="2">
    <source>
        <dbReference type="EMBL" id="KAK9044869.1"/>
    </source>
</evidence>
<protein>
    <submittedName>
        <fullName evidence="2">Uncharacterized protein</fullName>
    </submittedName>
</protein>
<comment type="caution">
    <text evidence="2">The sequence shown here is derived from an EMBL/GenBank/DDBJ whole genome shotgun (WGS) entry which is preliminary data.</text>
</comment>
<sequence>MENPTLENPTTLVADLPKFANSGGRPPGLWPSIPIQQPSERAASPTPLAEQPFAKKSKQYSLQATDIDNSVMEVDTVVTERGVEVPVGSKVDMGNCRKASAIDEEIIFLEEDVIIKPDEAIPSIQFSNRVHDQVDHNLWNAIVISANVRNTVKSTVHAASKVGSRFDVLHSIDDEQENVVLGDHRNRVAREVDVVEVIQREVLPQSKETRASSVPCMGGAEAVPATHSVSKTPSASSSLHAALVIQEPDSSGKDMMGVSDRQRRSGRVRVAVSNGGRHLKSKEANCFDLNGQQNVVDLVSTLTSHLDVLAGQHMQQHILQSVLKNGENVNIVDVMEGSSDSDSFFEEDMEFTDRVEDAIHSAR</sequence>
<dbReference type="EMBL" id="JBBPBN010000002">
    <property type="protein sequence ID" value="KAK9044869.1"/>
    <property type="molecule type" value="Genomic_DNA"/>
</dbReference>
<feature type="region of interest" description="Disordered" evidence="1">
    <location>
        <begin position="1"/>
        <end position="55"/>
    </location>
</feature>
<evidence type="ECO:0000313" key="3">
    <source>
        <dbReference type="Proteomes" id="UP001396334"/>
    </source>
</evidence>
<accession>A0ABR2U5X9</accession>
<gene>
    <name evidence="2" type="ORF">V6N11_058760</name>
</gene>
<feature type="compositionally biased region" description="Polar residues" evidence="1">
    <location>
        <begin position="1"/>
        <end position="11"/>
    </location>
</feature>
<keyword evidence="3" id="KW-1185">Reference proteome</keyword>
<dbReference type="Proteomes" id="UP001396334">
    <property type="component" value="Unassembled WGS sequence"/>
</dbReference>
<reference evidence="2 3" key="1">
    <citation type="journal article" date="2024" name="G3 (Bethesda)">
        <title>Genome assembly of Hibiscus sabdariffa L. provides insights into metabolisms of medicinal natural products.</title>
        <authorList>
            <person name="Kim T."/>
        </authorList>
    </citation>
    <scope>NUCLEOTIDE SEQUENCE [LARGE SCALE GENOMIC DNA]</scope>
    <source>
        <strain evidence="2">TK-2024</strain>
        <tissue evidence="2">Old leaves</tissue>
    </source>
</reference>
<proteinExistence type="predicted"/>